<organism evidence="5 6">
    <name type="scientific">Rathayibacter oskolensis</name>
    <dbReference type="NCBI Taxonomy" id="1891671"/>
    <lineage>
        <taxon>Bacteria</taxon>
        <taxon>Bacillati</taxon>
        <taxon>Actinomycetota</taxon>
        <taxon>Actinomycetes</taxon>
        <taxon>Micrococcales</taxon>
        <taxon>Microbacteriaceae</taxon>
        <taxon>Rathayibacter</taxon>
    </lineage>
</organism>
<gene>
    <name evidence="5" type="ORF">SAMN06295885_0857</name>
</gene>
<feature type="domain" description="Glycosyltransferase subfamily 4-like N-terminal" evidence="4">
    <location>
        <begin position="42"/>
        <end position="205"/>
    </location>
</feature>
<feature type="domain" description="Glycosyl transferase family 1" evidence="3">
    <location>
        <begin position="208"/>
        <end position="352"/>
    </location>
</feature>
<accession>A0A1X7N9T9</accession>
<dbReference type="GO" id="GO:0016757">
    <property type="term" value="F:glycosyltransferase activity"/>
    <property type="evidence" value="ECO:0007669"/>
    <property type="project" value="UniProtKB-KW"/>
</dbReference>
<dbReference type="STRING" id="1891671.SAMN06295885_0857"/>
<evidence type="ECO:0000256" key="1">
    <source>
        <dbReference type="ARBA" id="ARBA00022676"/>
    </source>
</evidence>
<name>A0A1X7N9T9_9MICO</name>
<dbReference type="InterPro" id="IPR028098">
    <property type="entry name" value="Glyco_trans_4-like_N"/>
</dbReference>
<dbReference type="Pfam" id="PF00534">
    <property type="entry name" value="Glycos_transf_1"/>
    <property type="match status" value="1"/>
</dbReference>
<evidence type="ECO:0000313" key="6">
    <source>
        <dbReference type="Proteomes" id="UP000193711"/>
    </source>
</evidence>
<dbReference type="Pfam" id="PF13579">
    <property type="entry name" value="Glyco_trans_4_4"/>
    <property type="match status" value="1"/>
</dbReference>
<dbReference type="EMBL" id="FXBM01000001">
    <property type="protein sequence ID" value="SMH33389.1"/>
    <property type="molecule type" value="Genomic_DNA"/>
</dbReference>
<dbReference type="Gene3D" id="3.40.50.2000">
    <property type="entry name" value="Glycogen Phosphorylase B"/>
    <property type="match status" value="2"/>
</dbReference>
<dbReference type="Proteomes" id="UP000193711">
    <property type="component" value="Unassembled WGS sequence"/>
</dbReference>
<keyword evidence="2 5" id="KW-0808">Transferase</keyword>
<dbReference type="InterPro" id="IPR001296">
    <property type="entry name" value="Glyco_trans_1"/>
</dbReference>
<keyword evidence="1" id="KW-0328">Glycosyltransferase</keyword>
<evidence type="ECO:0000259" key="4">
    <source>
        <dbReference type="Pfam" id="PF13579"/>
    </source>
</evidence>
<keyword evidence="6" id="KW-1185">Reference proteome</keyword>
<dbReference type="PANTHER" id="PTHR46401">
    <property type="entry name" value="GLYCOSYLTRANSFERASE WBBK-RELATED"/>
    <property type="match status" value="1"/>
</dbReference>
<protein>
    <submittedName>
        <fullName evidence="5">Glycosyltransferase involved in cell wall bisynthesis</fullName>
    </submittedName>
</protein>
<evidence type="ECO:0000256" key="2">
    <source>
        <dbReference type="ARBA" id="ARBA00022679"/>
    </source>
</evidence>
<reference evidence="6" key="1">
    <citation type="submission" date="2017-04" db="EMBL/GenBank/DDBJ databases">
        <authorList>
            <person name="Varghese N."/>
            <person name="Submissions S."/>
        </authorList>
    </citation>
    <scope>NUCLEOTIDE SEQUENCE [LARGE SCALE GENOMIC DNA]</scope>
    <source>
        <strain evidence="6">VKM Ac-2121</strain>
    </source>
</reference>
<sequence length="398" mass="43752">MQACAGILTRLGHVHPPSRLDAMPDKLAVTLAVLTVDPGGMGGGETYARALTRLLVPRPGEEGLRVRALVPENARGFSEGVPEIVADGVVSGAGHRRRAIGMLQALVRTVRLRRTLGAGEILYFPFTVPLPYPSRRQGHVQMLFDLQHRDLPQLFPLVERVFRRVAYEATARRADAVITISAFTKSRIVELLGIPEERIHVSHLGVDTSRFRPNLAEREDFVFYPARAWPHKNHERLFEALRLLRAEGHPLRLVLTGGDLDRLAPLPDFVDWRGHVSPEELADLYRRAAVLAFPSLYEGFGLPPIEAMASGCPVAAADSGSLPEICGDAAVYVDPLEPRSIADGILEAIDRRAELAPLGVERAARFSWERCREEHLAVFRAVAERRGVSRARAGGGAS</sequence>
<dbReference type="AlphaFoldDB" id="A0A1X7N9T9"/>
<dbReference type="CDD" id="cd03809">
    <property type="entry name" value="GT4_MtfB-like"/>
    <property type="match status" value="1"/>
</dbReference>
<dbReference type="PANTHER" id="PTHR46401:SF2">
    <property type="entry name" value="GLYCOSYLTRANSFERASE WBBK-RELATED"/>
    <property type="match status" value="1"/>
</dbReference>
<dbReference type="SUPFAM" id="SSF53756">
    <property type="entry name" value="UDP-Glycosyltransferase/glycogen phosphorylase"/>
    <property type="match status" value="1"/>
</dbReference>
<proteinExistence type="predicted"/>
<evidence type="ECO:0000313" key="5">
    <source>
        <dbReference type="EMBL" id="SMH33389.1"/>
    </source>
</evidence>
<evidence type="ECO:0000259" key="3">
    <source>
        <dbReference type="Pfam" id="PF00534"/>
    </source>
</evidence>